<dbReference type="SUPFAM" id="SSF53335">
    <property type="entry name" value="S-adenosyl-L-methionine-dependent methyltransferases"/>
    <property type="match status" value="1"/>
</dbReference>
<dbReference type="Proteomes" id="UP000192591">
    <property type="component" value="Unassembled WGS sequence"/>
</dbReference>
<organism evidence="3 4">
    <name type="scientific">Saccharomonospora piscinae</name>
    <dbReference type="NCBI Taxonomy" id="687388"/>
    <lineage>
        <taxon>Bacteria</taxon>
        <taxon>Bacillati</taxon>
        <taxon>Actinomycetota</taxon>
        <taxon>Actinomycetes</taxon>
        <taxon>Pseudonocardiales</taxon>
        <taxon>Pseudonocardiaceae</taxon>
        <taxon>Saccharomonospora</taxon>
    </lineage>
</organism>
<evidence type="ECO:0000256" key="1">
    <source>
        <dbReference type="ARBA" id="ARBA00022679"/>
    </source>
</evidence>
<evidence type="ECO:0000313" key="3">
    <source>
        <dbReference type="EMBL" id="OQO89779.1"/>
    </source>
</evidence>
<feature type="domain" description="Methyltransferase type 11" evidence="2">
    <location>
        <begin position="81"/>
        <end position="179"/>
    </location>
</feature>
<dbReference type="GO" id="GO:0032259">
    <property type="term" value="P:methylation"/>
    <property type="evidence" value="ECO:0007669"/>
    <property type="project" value="UniProtKB-KW"/>
</dbReference>
<evidence type="ECO:0000313" key="4">
    <source>
        <dbReference type="Proteomes" id="UP000192591"/>
    </source>
</evidence>
<dbReference type="InterPro" id="IPR013216">
    <property type="entry name" value="Methyltransf_11"/>
</dbReference>
<proteinExistence type="predicted"/>
<keyword evidence="1 3" id="KW-0808">Transferase</keyword>
<dbReference type="Pfam" id="PF08241">
    <property type="entry name" value="Methyltransf_11"/>
    <property type="match status" value="1"/>
</dbReference>
<dbReference type="EMBL" id="MWIH01000009">
    <property type="protein sequence ID" value="OQO89779.1"/>
    <property type="molecule type" value="Genomic_DNA"/>
</dbReference>
<dbReference type="InterPro" id="IPR029063">
    <property type="entry name" value="SAM-dependent_MTases_sf"/>
</dbReference>
<dbReference type="InterPro" id="IPR050447">
    <property type="entry name" value="Erg6_SMT_methyltransf"/>
</dbReference>
<sequence length="296" mass="33262">MVESVRELGKFLSRVVPLDPELRVRQLYGLAPVDLEFAARSTTYMNYGYWEDGCADIDEAGEAMARLLGDAAGITRGDTVLDVGFGHGDQDFLWLRERDPARVLGLNITPSHVASARARAEADGVADRLDFREGSATEVPFPDGMFDRVVALECAFHFRPRTAFLAESFRVLRPGGTLAVLDVLPVEKDIPQSALRSPYFSWVNTTIDAANWHDGDEYRDRLAEAGYTDISLESIRDRVYQPYRDHMVNRLSDPGFVAELTPEQHEILVKSWSWQQQLDEDLAKLDYVLVVARKPG</sequence>
<dbReference type="RefSeq" id="WP_081195483.1">
    <property type="nucleotide sequence ID" value="NZ_MWIH01000009.1"/>
</dbReference>
<dbReference type="PANTHER" id="PTHR44068:SF11">
    <property type="entry name" value="GERANYL DIPHOSPHATE 2-C-METHYLTRANSFERASE"/>
    <property type="match status" value="1"/>
</dbReference>
<dbReference type="PANTHER" id="PTHR44068">
    <property type="entry name" value="ZGC:194242"/>
    <property type="match status" value="1"/>
</dbReference>
<keyword evidence="3" id="KW-0489">Methyltransferase</keyword>
<dbReference type="Gene3D" id="3.40.50.150">
    <property type="entry name" value="Vaccinia Virus protein VP39"/>
    <property type="match status" value="1"/>
</dbReference>
<dbReference type="STRING" id="1962155.B1813_22510"/>
<evidence type="ECO:0000259" key="2">
    <source>
        <dbReference type="Pfam" id="PF08241"/>
    </source>
</evidence>
<protein>
    <submittedName>
        <fullName evidence="3">SAM-dependent methyltransferase</fullName>
    </submittedName>
</protein>
<gene>
    <name evidence="3" type="ORF">B1813_22510</name>
</gene>
<dbReference type="GO" id="GO:0008757">
    <property type="term" value="F:S-adenosylmethionine-dependent methyltransferase activity"/>
    <property type="evidence" value="ECO:0007669"/>
    <property type="project" value="InterPro"/>
</dbReference>
<dbReference type="CDD" id="cd02440">
    <property type="entry name" value="AdoMet_MTases"/>
    <property type="match status" value="1"/>
</dbReference>
<dbReference type="AlphaFoldDB" id="A0A1V8ZXY1"/>
<accession>A0A1V8ZXY1</accession>
<name>A0A1V8ZXY1_SACPI</name>
<comment type="caution">
    <text evidence="3">The sequence shown here is derived from an EMBL/GenBank/DDBJ whole genome shotgun (WGS) entry which is preliminary data.</text>
</comment>
<reference evidence="3 4" key="1">
    <citation type="submission" date="2017-02" db="EMBL/GenBank/DDBJ databases">
        <title>Draft genome of Saccharomonospora sp. 154.</title>
        <authorList>
            <person name="Alonso-Carmona G.S."/>
            <person name="De La Haba R."/>
            <person name="Vera-Gargallo B."/>
            <person name="Sandoval-Trujillo A.H."/>
            <person name="Ramirez-Duran N."/>
            <person name="Ventosa A."/>
        </authorList>
    </citation>
    <scope>NUCLEOTIDE SEQUENCE [LARGE SCALE GENOMIC DNA]</scope>
    <source>
        <strain evidence="3 4">LRS4.154</strain>
    </source>
</reference>
<keyword evidence="4" id="KW-1185">Reference proteome</keyword>